<evidence type="ECO:0000313" key="5">
    <source>
        <dbReference type="Proteomes" id="UP000184462"/>
    </source>
</evidence>
<feature type="signal peptide" evidence="3">
    <location>
        <begin position="1"/>
        <end position="23"/>
    </location>
</feature>
<dbReference type="Gene3D" id="1.20.1170.10">
    <property type="match status" value="1"/>
</dbReference>
<dbReference type="AlphaFoldDB" id="A0A1M4WAE7"/>
<feature type="chain" id="PRO_5011979407" description="tRNA (Guanine-N1)-methyltransferase" evidence="3">
    <location>
        <begin position="24"/>
        <end position="203"/>
    </location>
</feature>
<feature type="coiled-coil region" evidence="1">
    <location>
        <begin position="157"/>
        <end position="202"/>
    </location>
</feature>
<organism evidence="4 5">
    <name type="scientific">Psychroflexus salarius</name>
    <dbReference type="NCBI Taxonomy" id="1155689"/>
    <lineage>
        <taxon>Bacteria</taxon>
        <taxon>Pseudomonadati</taxon>
        <taxon>Bacteroidota</taxon>
        <taxon>Flavobacteriia</taxon>
        <taxon>Flavobacteriales</taxon>
        <taxon>Flavobacteriaceae</taxon>
        <taxon>Psychroflexus</taxon>
    </lineage>
</organism>
<evidence type="ECO:0000313" key="4">
    <source>
        <dbReference type="EMBL" id="SHE78214.1"/>
    </source>
</evidence>
<keyword evidence="5" id="KW-1185">Reference proteome</keyword>
<evidence type="ECO:0000256" key="1">
    <source>
        <dbReference type="SAM" id="Coils"/>
    </source>
</evidence>
<keyword evidence="3" id="KW-0732">Signal</keyword>
<evidence type="ECO:0000256" key="2">
    <source>
        <dbReference type="SAM" id="Phobius"/>
    </source>
</evidence>
<keyword evidence="2" id="KW-1133">Transmembrane helix</keyword>
<dbReference type="OrthoDB" id="981213at2"/>
<reference evidence="4 5" key="1">
    <citation type="submission" date="2016-11" db="EMBL/GenBank/DDBJ databases">
        <authorList>
            <person name="Jaros S."/>
            <person name="Januszkiewicz K."/>
            <person name="Wedrychowicz H."/>
        </authorList>
    </citation>
    <scope>NUCLEOTIDE SEQUENCE [LARGE SCALE GENOMIC DNA]</scope>
    <source>
        <strain evidence="4 5">DSM 25661</strain>
    </source>
</reference>
<dbReference type="STRING" id="1155689.SAMN05444278_105171"/>
<gene>
    <name evidence="4" type="ORF">SAMN05444278_105171</name>
</gene>
<evidence type="ECO:0008006" key="6">
    <source>
        <dbReference type="Google" id="ProtNLM"/>
    </source>
</evidence>
<keyword evidence="1" id="KW-0175">Coiled coil</keyword>
<feature type="transmembrane region" description="Helical" evidence="2">
    <location>
        <begin position="130"/>
        <end position="148"/>
    </location>
</feature>
<name>A0A1M4WAE7_9FLAO</name>
<evidence type="ECO:0000256" key="3">
    <source>
        <dbReference type="SAM" id="SignalP"/>
    </source>
</evidence>
<feature type="coiled-coil region" evidence="1">
    <location>
        <begin position="56"/>
        <end position="111"/>
    </location>
</feature>
<dbReference type="Proteomes" id="UP000184462">
    <property type="component" value="Unassembled WGS sequence"/>
</dbReference>
<keyword evidence="2" id="KW-0812">Transmembrane</keyword>
<proteinExistence type="predicted"/>
<protein>
    <recommendedName>
        <fullName evidence="6">tRNA (Guanine-N1)-methyltransferase</fullName>
    </recommendedName>
</protein>
<sequence length="203" mass="23604">MKLQLKLLPIVMFSFLLAKPSQAQNKTDSTANSVIKQFETTISKANNYQDYKVVKKQAIRSLQNEVTNEIDRLESKINNLDQIISKRNETIKSLKAEVSSLKTKNSSLENQQEEMKLFGSISLTKTTYRLVLWSIVAVLLLLLLFFMFRFRRSHIINAEIKANLKNLDQEFQNYKHNALEKQQKLGRQLQDAKNDLQKIKKDN</sequence>
<dbReference type="RefSeq" id="WP_073193096.1">
    <property type="nucleotide sequence ID" value="NZ_FQTW01000005.1"/>
</dbReference>
<dbReference type="EMBL" id="FQTW01000005">
    <property type="protein sequence ID" value="SHE78214.1"/>
    <property type="molecule type" value="Genomic_DNA"/>
</dbReference>
<accession>A0A1M4WAE7</accession>
<keyword evidence="2" id="KW-0472">Membrane</keyword>